<protein>
    <submittedName>
        <fullName evidence="2">Uncharacterized protein</fullName>
    </submittedName>
</protein>
<dbReference type="Proteomes" id="UP001516400">
    <property type="component" value="Unassembled WGS sequence"/>
</dbReference>
<keyword evidence="1" id="KW-0732">Signal</keyword>
<accession>A0ABD2MPX5</accession>
<keyword evidence="3" id="KW-1185">Reference proteome</keyword>
<proteinExistence type="predicted"/>
<organism evidence="2 3">
    <name type="scientific">Cryptolaemus montrouzieri</name>
    <dbReference type="NCBI Taxonomy" id="559131"/>
    <lineage>
        <taxon>Eukaryota</taxon>
        <taxon>Metazoa</taxon>
        <taxon>Ecdysozoa</taxon>
        <taxon>Arthropoda</taxon>
        <taxon>Hexapoda</taxon>
        <taxon>Insecta</taxon>
        <taxon>Pterygota</taxon>
        <taxon>Neoptera</taxon>
        <taxon>Endopterygota</taxon>
        <taxon>Coleoptera</taxon>
        <taxon>Polyphaga</taxon>
        <taxon>Cucujiformia</taxon>
        <taxon>Coccinelloidea</taxon>
        <taxon>Coccinellidae</taxon>
        <taxon>Scymninae</taxon>
        <taxon>Scymnini</taxon>
        <taxon>Cryptolaemus</taxon>
    </lineage>
</organism>
<feature type="signal peptide" evidence="1">
    <location>
        <begin position="1"/>
        <end position="24"/>
    </location>
</feature>
<reference evidence="2 3" key="1">
    <citation type="journal article" date="2021" name="BMC Biol.">
        <title>Horizontally acquired antibacterial genes associated with adaptive radiation of ladybird beetles.</title>
        <authorList>
            <person name="Li H.S."/>
            <person name="Tang X.F."/>
            <person name="Huang Y.H."/>
            <person name="Xu Z.Y."/>
            <person name="Chen M.L."/>
            <person name="Du X.Y."/>
            <person name="Qiu B.Y."/>
            <person name="Chen P.T."/>
            <person name="Zhang W."/>
            <person name="Slipinski A."/>
            <person name="Escalona H.E."/>
            <person name="Waterhouse R.M."/>
            <person name="Zwick A."/>
            <person name="Pang H."/>
        </authorList>
    </citation>
    <scope>NUCLEOTIDE SEQUENCE [LARGE SCALE GENOMIC DNA]</scope>
    <source>
        <strain evidence="2">SYSU2018</strain>
    </source>
</reference>
<gene>
    <name evidence="2" type="ORF">HHI36_007403</name>
</gene>
<dbReference type="EMBL" id="JABFTP020000021">
    <property type="protein sequence ID" value="KAL3268282.1"/>
    <property type="molecule type" value="Genomic_DNA"/>
</dbReference>
<evidence type="ECO:0000256" key="1">
    <source>
        <dbReference type="SAM" id="SignalP"/>
    </source>
</evidence>
<evidence type="ECO:0000313" key="3">
    <source>
        <dbReference type="Proteomes" id="UP001516400"/>
    </source>
</evidence>
<name>A0ABD2MPX5_9CUCU</name>
<sequence length="181" mass="21177">MWLMHDLHQLISVFLLDSISTSSALIAGLDVENLKFDSWQLQCHKEYSKYFECVEHSIDCSRAFHQKVVTMLNYFKVKIVYFSINRLQTEISTPRRHYIDEVKSSSNYGRILLKNRFLLSSRSNLVYIISPKTKHKSFLCTNRKNHKIYKKRNGALFFFLNIDCGVPSDATGLNFNLVRAK</sequence>
<dbReference type="AlphaFoldDB" id="A0ABD2MPX5"/>
<evidence type="ECO:0000313" key="2">
    <source>
        <dbReference type="EMBL" id="KAL3268282.1"/>
    </source>
</evidence>
<comment type="caution">
    <text evidence="2">The sequence shown here is derived from an EMBL/GenBank/DDBJ whole genome shotgun (WGS) entry which is preliminary data.</text>
</comment>
<feature type="chain" id="PRO_5044882610" evidence="1">
    <location>
        <begin position="25"/>
        <end position="181"/>
    </location>
</feature>